<dbReference type="GO" id="GO:0008483">
    <property type="term" value="F:transaminase activity"/>
    <property type="evidence" value="ECO:0007669"/>
    <property type="project" value="UniProtKB-KW"/>
</dbReference>
<gene>
    <name evidence="3" type="ORF">Ctob_005293</name>
</gene>
<name>A0A0M0JMD5_9EUKA</name>
<reference evidence="4" key="1">
    <citation type="journal article" date="2015" name="PLoS Genet.">
        <title>Genome Sequence and Transcriptome Analyses of Chrysochromulina tobin: Metabolic Tools for Enhanced Algal Fitness in the Prominent Order Prymnesiales (Haptophyceae).</title>
        <authorList>
            <person name="Hovde B.T."/>
            <person name="Deodato C.R."/>
            <person name="Hunsperger H.M."/>
            <person name="Ryken S.A."/>
            <person name="Yost W."/>
            <person name="Jha R.K."/>
            <person name="Patterson J."/>
            <person name="Monnat R.J. Jr."/>
            <person name="Barlow S.B."/>
            <person name="Starkenburg S.R."/>
            <person name="Cattolico R.A."/>
        </authorList>
    </citation>
    <scope>NUCLEOTIDE SEQUENCE</scope>
    <source>
        <strain evidence="4">CCMP291</strain>
    </source>
</reference>
<dbReference type="PANTHER" id="PTHR43713">
    <property type="entry name" value="GLUTAMATE-1-SEMIALDEHYDE 2,1-AMINOMUTASE"/>
    <property type="match status" value="1"/>
</dbReference>
<accession>A0A0M0JMD5</accession>
<dbReference type="Gene3D" id="3.40.640.10">
    <property type="entry name" value="Type I PLP-dependent aspartate aminotransferase-like (Major domain)"/>
    <property type="match status" value="1"/>
</dbReference>
<dbReference type="Gene3D" id="3.90.1150.10">
    <property type="entry name" value="Aspartate Aminotransferase, domain 1"/>
    <property type="match status" value="1"/>
</dbReference>
<keyword evidence="2" id="KW-0663">Pyridoxal phosphate</keyword>
<dbReference type="GO" id="GO:0030170">
    <property type="term" value="F:pyridoxal phosphate binding"/>
    <property type="evidence" value="ECO:0007669"/>
    <property type="project" value="InterPro"/>
</dbReference>
<dbReference type="EMBL" id="JWZX01002716">
    <property type="protein sequence ID" value="KOO27423.1"/>
    <property type="molecule type" value="Genomic_DNA"/>
</dbReference>
<evidence type="ECO:0000256" key="2">
    <source>
        <dbReference type="ARBA" id="ARBA00022898"/>
    </source>
</evidence>
<comment type="cofactor">
    <cofactor evidence="1">
        <name>pyridoxal 5'-phosphate</name>
        <dbReference type="ChEBI" id="CHEBI:597326"/>
    </cofactor>
</comment>
<keyword evidence="3" id="KW-0032">Aminotransferase</keyword>
<dbReference type="AlphaFoldDB" id="A0A0M0JMD5"/>
<proteinExistence type="predicted"/>
<sequence length="1228" mass="133573">MSLLQRHGGEFVVRDGAVRLMAAPTPDSKAAAGEAMDLPLPAPLVRMHSLALPTTMDGLAPAARATADSMQLLAERGMLRLLRPERDGPNAADFVLAFWAGWLHARLPAEISSPIVHMNGMTFFGRGMGHNERVLGCALVVLVAGIVRSWEFVERLARNPFTPAIPRAVEPRYPLVEDAVLASDITVVVGTKDTITPTVTQLRHLADALPQGVRVLYTFPQPLWEDADEYAAKLKEAAGLLGERVRLVPVGSFCNPFEAWLQAVPLVRTKYTLLMHNDVFLLDTRGHFLSELYGALEAHPEHTVAAPQIYETELRGLLTTHLFNTNLHLRLNAAGVAFMSHEVDLAMGLSREPADFAEKVNPNFLEDHVFLVRTAAVDGRLIDPQAAFTLEYVDLQLNMLRQNLTQLYVPSARAEFRLWEVGWQDVPYFVRRRSEEQARQTKQHLERKWGVEFPNTGFCNFVKFSIIRHVRLSWAELPSRWLEQAALFAAWFEMVGFNRHNERPLGELLAVLPAARADAIESLGLPLRVGPRIALALAMKLTNENLEPGRHDSQLRALAAAGVQVTMCGEHHWRCELSAHFPHDARLLAWTGRMNSWPKVVRTLLPHAEELHGLYSAMALLVCLGAAATAYSATQAKFAVGVLALDWVLTLLGVRLAHAPVLAHASSLSLLRPTWRWLLALCWLLSLIGVRTAMLSRLESLAFATAIVALCSTRRVYLALLTLNANHKPSLALPLLAYLRLLGPPDTAPPDAAEDEALVALDGPTEELRRRRLVSLRTLRAQIVFRWPRANEVTAALCGALDQATPLVCALRAPTRAPSVGSAGGTGAVTGAAALGAGADDVASLAEANRAMLRRITRKEEVHFHLSGSEALQAAARLVRAHTGRPLLVTFGGAAPGWSDGVMAEGLALGEERYACNVLTLRERCSATLAVLRLRRDEIAGVLVSPLAGLALAEADAPAPERAAERAAYRHWLHELRAACTRCHVPLLLDETATGLRLGLGGAQAYFGVEADLVCLGKSAGGGLPLGAVCGSSALLCASEPRMALRAGAPHGTGGAAEHPALMRCTNGFLRTLSDEEAVAHEFAALNARIERWAAEVNEELRTAGLPMRVASEASVWAIRHLQPGRHHFVLLLYLAVQLAHTRLSLEWIGPSRLVHHRHTSAAELDTLHLALVRAARSMVADGWWAPPEQVHVSTVGAIRTRLAAELGIALGVRLAGALRSFLSLGAK</sequence>
<dbReference type="InterPro" id="IPR015421">
    <property type="entry name" value="PyrdxlP-dep_Trfase_major"/>
</dbReference>
<evidence type="ECO:0000256" key="1">
    <source>
        <dbReference type="ARBA" id="ARBA00001933"/>
    </source>
</evidence>
<dbReference type="InterPro" id="IPR015422">
    <property type="entry name" value="PyrdxlP-dep_Trfase_small"/>
</dbReference>
<dbReference type="SUPFAM" id="SSF53383">
    <property type="entry name" value="PLP-dependent transferases"/>
    <property type="match status" value="1"/>
</dbReference>
<evidence type="ECO:0000313" key="4">
    <source>
        <dbReference type="Proteomes" id="UP000037460"/>
    </source>
</evidence>
<dbReference type="InterPro" id="IPR005814">
    <property type="entry name" value="Aminotrans_3"/>
</dbReference>
<evidence type="ECO:0000313" key="3">
    <source>
        <dbReference type="EMBL" id="KOO27423.1"/>
    </source>
</evidence>
<keyword evidence="3" id="KW-0808">Transferase</keyword>
<protein>
    <submittedName>
        <fullName evidence="3">Aminotransferase class-iii</fullName>
    </submittedName>
</protein>
<dbReference type="PANTHER" id="PTHR43713:SF3">
    <property type="entry name" value="GLUTAMATE-1-SEMIALDEHYDE 2,1-AMINOMUTASE 1, CHLOROPLASTIC-RELATED"/>
    <property type="match status" value="1"/>
</dbReference>
<dbReference type="InterPro" id="IPR015424">
    <property type="entry name" value="PyrdxlP-dep_Trfase"/>
</dbReference>
<keyword evidence="4" id="KW-1185">Reference proteome</keyword>
<dbReference type="OrthoDB" id="200494at2759"/>
<comment type="caution">
    <text evidence="3">The sequence shown here is derived from an EMBL/GenBank/DDBJ whole genome shotgun (WGS) entry which is preliminary data.</text>
</comment>
<organism evidence="3 4">
    <name type="scientific">Chrysochromulina tobinii</name>
    <dbReference type="NCBI Taxonomy" id="1460289"/>
    <lineage>
        <taxon>Eukaryota</taxon>
        <taxon>Haptista</taxon>
        <taxon>Haptophyta</taxon>
        <taxon>Prymnesiophyceae</taxon>
        <taxon>Prymnesiales</taxon>
        <taxon>Chrysochromulinaceae</taxon>
        <taxon>Chrysochromulina</taxon>
    </lineage>
</organism>
<dbReference type="Pfam" id="PF00202">
    <property type="entry name" value="Aminotran_3"/>
    <property type="match status" value="1"/>
</dbReference>
<dbReference type="Proteomes" id="UP000037460">
    <property type="component" value="Unassembled WGS sequence"/>
</dbReference>